<evidence type="ECO:0000313" key="14">
    <source>
        <dbReference type="Proteomes" id="UP000708148"/>
    </source>
</evidence>
<feature type="region of interest" description="Disordered" evidence="11">
    <location>
        <begin position="444"/>
        <end position="568"/>
    </location>
</feature>
<name>A0A8S1IVV4_9CHLO</name>
<keyword evidence="7" id="KW-0819">tRNA processing</keyword>
<protein>
    <recommendedName>
        <fullName evidence="12">SAM-dependent MTase RsmB/NOP-type domain-containing protein</fullName>
    </recommendedName>
</protein>
<feature type="active site" description="Nucleophile" evidence="10">
    <location>
        <position position="319"/>
    </location>
</feature>
<keyword evidence="9" id="KW-0539">Nucleus</keyword>
<dbReference type="OrthoDB" id="6093671at2759"/>
<dbReference type="GO" id="GO:0005634">
    <property type="term" value="C:nucleus"/>
    <property type="evidence" value="ECO:0007669"/>
    <property type="project" value="UniProtKB-SubCell"/>
</dbReference>
<feature type="binding site" evidence="10">
    <location>
        <position position="240"/>
    </location>
    <ligand>
        <name>S-adenosyl-L-methionine</name>
        <dbReference type="ChEBI" id="CHEBI:59789"/>
    </ligand>
</feature>
<dbReference type="Proteomes" id="UP000708148">
    <property type="component" value="Unassembled WGS sequence"/>
</dbReference>
<dbReference type="InterPro" id="IPR023267">
    <property type="entry name" value="RCMT"/>
</dbReference>
<evidence type="ECO:0000256" key="7">
    <source>
        <dbReference type="ARBA" id="ARBA00022694"/>
    </source>
</evidence>
<dbReference type="Pfam" id="PF01189">
    <property type="entry name" value="Methyltr_RsmB-F"/>
    <property type="match status" value="1"/>
</dbReference>
<dbReference type="GO" id="GO:0000049">
    <property type="term" value="F:tRNA binding"/>
    <property type="evidence" value="ECO:0007669"/>
    <property type="project" value="UniProtKB-KW"/>
</dbReference>
<feature type="compositionally biased region" description="Gly residues" evidence="11">
    <location>
        <begin position="557"/>
        <end position="567"/>
    </location>
</feature>
<keyword evidence="14" id="KW-1185">Reference proteome</keyword>
<dbReference type="PANTHER" id="PTHR22808">
    <property type="entry name" value="NCL1 YEAST -RELATED NOL1/NOP2/FMU SUN DOMAIN-CONTAINING"/>
    <property type="match status" value="1"/>
</dbReference>
<gene>
    <name evidence="13" type="ORF">OSTQU699_LOCUS4565</name>
</gene>
<dbReference type="InterPro" id="IPR057286">
    <property type="entry name" value="PUA_NSUN2"/>
</dbReference>
<accession>A0A8S1IVV4</accession>
<evidence type="ECO:0000256" key="5">
    <source>
        <dbReference type="ARBA" id="ARBA00022679"/>
    </source>
</evidence>
<keyword evidence="3" id="KW-0820">tRNA-binding</keyword>
<evidence type="ECO:0000256" key="4">
    <source>
        <dbReference type="ARBA" id="ARBA00022603"/>
    </source>
</evidence>
<dbReference type="Pfam" id="PF25378">
    <property type="entry name" value="PUA_NSUN2"/>
    <property type="match status" value="1"/>
</dbReference>
<dbReference type="PROSITE" id="PS01153">
    <property type="entry name" value="NOL1_NOP2_SUN"/>
    <property type="match status" value="1"/>
</dbReference>
<dbReference type="InterPro" id="IPR057285">
    <property type="entry name" value="Pre-PUA_NSUN2"/>
</dbReference>
<evidence type="ECO:0000256" key="1">
    <source>
        <dbReference type="ARBA" id="ARBA00004123"/>
    </source>
</evidence>
<dbReference type="EMBL" id="CAJHUC010000971">
    <property type="protein sequence ID" value="CAD7699206.1"/>
    <property type="molecule type" value="Genomic_DNA"/>
</dbReference>
<comment type="similarity">
    <text evidence="2 10">Belongs to the class I-like SAM-binding methyltransferase superfamily. RsmB/NOP family.</text>
</comment>
<dbReference type="InterPro" id="IPR001678">
    <property type="entry name" value="MeTrfase_RsmB-F_NOP2_dom"/>
</dbReference>
<feature type="region of interest" description="Disordered" evidence="11">
    <location>
        <begin position="835"/>
        <end position="907"/>
    </location>
</feature>
<reference evidence="13" key="1">
    <citation type="submission" date="2020-12" db="EMBL/GenBank/DDBJ databases">
        <authorList>
            <person name="Iha C."/>
        </authorList>
    </citation>
    <scope>NUCLEOTIDE SEQUENCE</scope>
</reference>
<proteinExistence type="inferred from homology"/>
<feature type="compositionally biased region" description="Basic and acidic residues" evidence="11">
    <location>
        <begin position="459"/>
        <end position="476"/>
    </location>
</feature>
<dbReference type="PROSITE" id="PS51686">
    <property type="entry name" value="SAM_MT_RSMB_NOP"/>
    <property type="match status" value="1"/>
</dbReference>
<organism evidence="13 14">
    <name type="scientific">Ostreobium quekettii</name>
    <dbReference type="NCBI Taxonomy" id="121088"/>
    <lineage>
        <taxon>Eukaryota</taxon>
        <taxon>Viridiplantae</taxon>
        <taxon>Chlorophyta</taxon>
        <taxon>core chlorophytes</taxon>
        <taxon>Ulvophyceae</taxon>
        <taxon>TCBD clade</taxon>
        <taxon>Bryopsidales</taxon>
        <taxon>Ostreobineae</taxon>
        <taxon>Ostreobiaceae</taxon>
        <taxon>Ostreobium</taxon>
    </lineage>
</organism>
<evidence type="ECO:0000256" key="2">
    <source>
        <dbReference type="ARBA" id="ARBA00007494"/>
    </source>
</evidence>
<keyword evidence="6 10" id="KW-0949">S-adenosyl-L-methionine</keyword>
<evidence type="ECO:0000256" key="3">
    <source>
        <dbReference type="ARBA" id="ARBA00022555"/>
    </source>
</evidence>
<feature type="binding site" evidence="10">
    <location>
        <position position="213"/>
    </location>
    <ligand>
        <name>S-adenosyl-L-methionine</name>
        <dbReference type="ChEBI" id="CHEBI:59789"/>
    </ligand>
</feature>
<dbReference type="GO" id="GO:0016428">
    <property type="term" value="F:tRNA (cytidine-5-)-methyltransferase activity"/>
    <property type="evidence" value="ECO:0007669"/>
    <property type="project" value="InterPro"/>
</dbReference>
<feature type="compositionally biased region" description="Basic and acidic residues" evidence="11">
    <location>
        <begin position="876"/>
        <end position="907"/>
    </location>
</feature>
<keyword evidence="5 10" id="KW-0808">Transferase</keyword>
<dbReference type="InterPro" id="IPR018314">
    <property type="entry name" value="RsmB/NOL1/NOP2-like_CS"/>
</dbReference>
<dbReference type="SUPFAM" id="SSF53335">
    <property type="entry name" value="S-adenosyl-L-methionine-dependent methyltransferases"/>
    <property type="match status" value="1"/>
</dbReference>
<dbReference type="Pfam" id="PF25376">
    <property type="entry name" value="Pre-PUA_NSUN2"/>
    <property type="match status" value="1"/>
</dbReference>
<keyword evidence="8 10" id="KW-0694">RNA-binding</keyword>
<comment type="subcellular location">
    <subcellularLocation>
        <location evidence="1">Nucleus</location>
    </subcellularLocation>
</comment>
<dbReference type="PANTHER" id="PTHR22808:SF1">
    <property type="entry name" value="RNA CYTOSINE-C(5)-METHYLTRANSFERASE NSUN2-RELATED"/>
    <property type="match status" value="1"/>
</dbReference>
<evidence type="ECO:0000256" key="8">
    <source>
        <dbReference type="ARBA" id="ARBA00022884"/>
    </source>
</evidence>
<evidence type="ECO:0000256" key="11">
    <source>
        <dbReference type="SAM" id="MobiDB-lite"/>
    </source>
</evidence>
<comment type="caution">
    <text evidence="13">The sequence shown here is derived from an EMBL/GenBank/DDBJ whole genome shotgun (WGS) entry which is preliminary data.</text>
</comment>
<sequence length="907" mass="100558">MGKSKWKGRNQRKDFKAKREDWWDPKITRRGKNEADGWSKHTVENEMFEEYYKEQGIVPEGQWDLFMTTLRTDLPITFRINGKGKFAETLQKRLEEDIFSKVKELRKDTCKPPHKLEWYPGGLAYRLDMSRNDLRKDPVLSQIHEFMKRENDVGSISRQEAVSMLPPLLLDVQPHHKVLDMCAAPGSKTFQLLEMLHAGEPTAPPTGFVIANDADFQRCNLLVHQIKRVCSPALVITTHDAAHYPYPKPRRREQQPLLDFDRVLCDVPCSGDGTLRKAPDIWSRWTPYDGNGNHNLQLRIALRACKVLKVGGRMVYSTCSLNPVENEAVVADVLRRVGGCMELLDVSDSLPGLKTRPGLKTWKVRDKDRWYSDWKAVEAFENEMGKGPSTIVDPTMFPDALSDAMPLERCLRLLPFDGDTGGFFVAVLKKVAPLGVVDYPTIEHRKSKKDKRNAPVSQHKAESRSAKPNDTMRADRGPPSSKDTTAAGVPSSVEVRDGEVSCTEAEPGQPSSTTRAEEPKGEPADGTCGDVKPPALVDKEEREAAGSQYGSVDQAADGGGEIGGKKGGNVVMEEAGAQPIAVAEKEGAQWVRSPNHKQGKWPGVDGIFTMDDHWMVKQVQQFYGIDAVDLSAHLITRANSNDAPRKIYFVSKAVRDLLDVDAENFLRMPVLGLKMFDRHYQTSTGIPCVYRLSQEGLPVILPHITKQVVHLHVRDMLRVLEERSVPLPRDLPDPGFPEGKEAELNFGTPKSPILDDQATLEQLKVTQHGGCVLMLRDEQAVALGLPLSSEAKGGLTANCPVAVACWRDRLSLNVMVKKPECLVFAERLREGMARAGMPEASRPTGGSSAEKSGCGLEPGTDGKGVTCMDEDGAEDVGAKKREHEGLEGTGDRVGRAEREKKLKSDHE</sequence>
<evidence type="ECO:0000313" key="13">
    <source>
        <dbReference type="EMBL" id="CAD7699206.1"/>
    </source>
</evidence>
<evidence type="ECO:0000256" key="9">
    <source>
        <dbReference type="ARBA" id="ARBA00023242"/>
    </source>
</evidence>
<feature type="binding site" evidence="10">
    <location>
        <begin position="182"/>
        <end position="188"/>
    </location>
    <ligand>
        <name>S-adenosyl-L-methionine</name>
        <dbReference type="ChEBI" id="CHEBI:59789"/>
    </ligand>
</feature>
<dbReference type="InterPro" id="IPR049560">
    <property type="entry name" value="MeTrfase_RsmB-F_NOP2_cat"/>
</dbReference>
<dbReference type="Gene3D" id="3.40.50.150">
    <property type="entry name" value="Vaccinia Virus protein VP39"/>
    <property type="match status" value="1"/>
</dbReference>
<dbReference type="AlphaFoldDB" id="A0A8S1IVV4"/>
<dbReference type="PRINTS" id="PR02008">
    <property type="entry name" value="RCMTFAMILY"/>
</dbReference>
<feature type="domain" description="SAM-dependent MTase RsmB/NOP-type" evidence="12">
    <location>
        <begin position="66"/>
        <end position="431"/>
    </location>
</feature>
<feature type="binding site" evidence="10">
    <location>
        <position position="266"/>
    </location>
    <ligand>
        <name>S-adenosyl-L-methionine</name>
        <dbReference type="ChEBI" id="CHEBI:59789"/>
    </ligand>
</feature>
<dbReference type="InterPro" id="IPR029063">
    <property type="entry name" value="SAM-dependent_MTases_sf"/>
</dbReference>
<dbReference type="GO" id="GO:0030488">
    <property type="term" value="P:tRNA methylation"/>
    <property type="evidence" value="ECO:0007669"/>
    <property type="project" value="UniProtKB-ARBA"/>
</dbReference>
<evidence type="ECO:0000259" key="12">
    <source>
        <dbReference type="PROSITE" id="PS51686"/>
    </source>
</evidence>
<dbReference type="InterPro" id="IPR023270">
    <property type="entry name" value="RCMT_NCL1"/>
</dbReference>
<evidence type="ECO:0000256" key="10">
    <source>
        <dbReference type="PROSITE-ProRule" id="PRU01023"/>
    </source>
</evidence>
<dbReference type="PRINTS" id="PR02011">
    <property type="entry name" value="RCMTNCL1"/>
</dbReference>
<keyword evidence="4 10" id="KW-0489">Methyltransferase</keyword>
<evidence type="ECO:0000256" key="6">
    <source>
        <dbReference type="ARBA" id="ARBA00022691"/>
    </source>
</evidence>